<evidence type="ECO:0000313" key="4">
    <source>
        <dbReference type="Proteomes" id="UP000509626"/>
    </source>
</evidence>
<dbReference type="CDD" id="cd00293">
    <property type="entry name" value="USP-like"/>
    <property type="match status" value="1"/>
</dbReference>
<dbReference type="PANTHER" id="PTHR46268:SF6">
    <property type="entry name" value="UNIVERSAL STRESS PROTEIN UP12"/>
    <property type="match status" value="1"/>
</dbReference>
<dbReference type="Pfam" id="PF00582">
    <property type="entry name" value="Usp"/>
    <property type="match status" value="1"/>
</dbReference>
<sequence length="143" mass="15521">MVVVAAIGRPERSKRVVREAKSLADAFEDDLTAVHVMSRSEFRDLQQRNFDDSGEPIKMERIREFAAGRAREAAEDVAGDVEAVGLLGDASAEIVDYASERGARYVVVGGRKRSPTGKAVFGSVTQSVLLNADVPVLTVMRND</sequence>
<dbReference type="Proteomes" id="UP000509626">
    <property type="component" value="Chromosome"/>
</dbReference>
<feature type="domain" description="UspA" evidence="2">
    <location>
        <begin position="3"/>
        <end position="139"/>
    </location>
</feature>
<proteinExistence type="inferred from homology"/>
<dbReference type="RefSeq" id="WP_179267745.1">
    <property type="nucleotide sequence ID" value="NZ_CP058579.1"/>
</dbReference>
<evidence type="ECO:0000259" key="2">
    <source>
        <dbReference type="Pfam" id="PF00582"/>
    </source>
</evidence>
<keyword evidence="4" id="KW-1185">Reference proteome</keyword>
<dbReference type="InterPro" id="IPR014729">
    <property type="entry name" value="Rossmann-like_a/b/a_fold"/>
</dbReference>
<evidence type="ECO:0000256" key="1">
    <source>
        <dbReference type="ARBA" id="ARBA00008791"/>
    </source>
</evidence>
<dbReference type="GeneID" id="56036833"/>
<accession>A0A7D5QBV3</accession>
<evidence type="ECO:0000313" key="3">
    <source>
        <dbReference type="EMBL" id="QLG61161.1"/>
    </source>
</evidence>
<protein>
    <submittedName>
        <fullName evidence="3">Universal stress protein</fullName>
    </submittedName>
</protein>
<organism evidence="3 4">
    <name type="scientific">Halorarum salinum</name>
    <dbReference type="NCBI Taxonomy" id="2743089"/>
    <lineage>
        <taxon>Archaea</taxon>
        <taxon>Methanobacteriati</taxon>
        <taxon>Methanobacteriota</taxon>
        <taxon>Stenosarchaea group</taxon>
        <taxon>Halobacteria</taxon>
        <taxon>Halobacteriales</taxon>
        <taxon>Haloferacaceae</taxon>
        <taxon>Halorarum</taxon>
    </lineage>
</organism>
<dbReference type="KEGG" id="halu:HUG12_05200"/>
<name>A0A7D5QBV3_9EURY</name>
<dbReference type="PRINTS" id="PR01438">
    <property type="entry name" value="UNVRSLSTRESS"/>
</dbReference>
<dbReference type="EMBL" id="CP058579">
    <property type="protein sequence ID" value="QLG61161.1"/>
    <property type="molecule type" value="Genomic_DNA"/>
</dbReference>
<dbReference type="InterPro" id="IPR006016">
    <property type="entry name" value="UspA"/>
</dbReference>
<dbReference type="OrthoDB" id="307404at2157"/>
<dbReference type="PANTHER" id="PTHR46268">
    <property type="entry name" value="STRESS RESPONSE PROTEIN NHAX"/>
    <property type="match status" value="1"/>
</dbReference>
<gene>
    <name evidence="3" type="ORF">HUG12_05200</name>
</gene>
<dbReference type="InterPro" id="IPR006015">
    <property type="entry name" value="Universal_stress_UspA"/>
</dbReference>
<dbReference type="Gene3D" id="3.40.50.620">
    <property type="entry name" value="HUPs"/>
    <property type="match status" value="1"/>
</dbReference>
<dbReference type="AlphaFoldDB" id="A0A7D5QBV3"/>
<dbReference type="SUPFAM" id="SSF52402">
    <property type="entry name" value="Adenine nucleotide alpha hydrolases-like"/>
    <property type="match status" value="1"/>
</dbReference>
<comment type="similarity">
    <text evidence="1">Belongs to the universal stress protein A family.</text>
</comment>
<reference evidence="3 4" key="1">
    <citation type="submission" date="2020-06" db="EMBL/GenBank/DDBJ databases">
        <title>NJ-3-1, isolated from saline soil.</title>
        <authorList>
            <person name="Cui H.L."/>
            <person name="Shi X."/>
        </authorList>
    </citation>
    <scope>NUCLEOTIDE SEQUENCE [LARGE SCALE GENOMIC DNA]</scope>
    <source>
        <strain evidence="3 4">NJ-3-1</strain>
    </source>
</reference>